<dbReference type="PROSITE" id="PS00518">
    <property type="entry name" value="ZF_RING_1"/>
    <property type="match status" value="1"/>
</dbReference>
<dbReference type="PANTHER" id="PTHR11685">
    <property type="entry name" value="RBR FAMILY RING FINGER AND IBR DOMAIN-CONTAINING"/>
    <property type="match status" value="1"/>
</dbReference>
<keyword evidence="8" id="KW-0862">Zinc</keyword>
<evidence type="ECO:0000256" key="6">
    <source>
        <dbReference type="ARBA" id="ARBA00022771"/>
    </source>
</evidence>
<protein>
    <recommendedName>
        <fullName evidence="2">RBR-type E3 ubiquitin transferase</fullName>
        <ecNumber evidence="2">2.3.2.31</ecNumber>
    </recommendedName>
</protein>
<dbReference type="InterPro" id="IPR031127">
    <property type="entry name" value="E3_UB_ligase_RBR"/>
</dbReference>
<dbReference type="GeneID" id="54409769"/>
<dbReference type="CDD" id="cd22584">
    <property type="entry name" value="Rcat_RBR_unk"/>
    <property type="match status" value="1"/>
</dbReference>
<reference evidence="12" key="1">
    <citation type="journal article" date="2020" name="Stud. Mycol.">
        <title>101 Dothideomycetes genomes: a test case for predicting lifestyles and emergence of pathogens.</title>
        <authorList>
            <person name="Haridas S."/>
            <person name="Albert R."/>
            <person name="Binder M."/>
            <person name="Bloem J."/>
            <person name="Labutti K."/>
            <person name="Salamov A."/>
            <person name="Andreopoulos B."/>
            <person name="Baker S."/>
            <person name="Barry K."/>
            <person name="Bills G."/>
            <person name="Bluhm B."/>
            <person name="Cannon C."/>
            <person name="Castanera R."/>
            <person name="Culley D."/>
            <person name="Daum C."/>
            <person name="Ezra D."/>
            <person name="Gonzalez J."/>
            <person name="Henrissat B."/>
            <person name="Kuo A."/>
            <person name="Liang C."/>
            <person name="Lipzen A."/>
            <person name="Lutzoni F."/>
            <person name="Magnuson J."/>
            <person name="Mondo S."/>
            <person name="Nolan M."/>
            <person name="Ohm R."/>
            <person name="Pangilinan J."/>
            <person name="Park H.-J."/>
            <person name="Ramirez L."/>
            <person name="Alfaro M."/>
            <person name="Sun H."/>
            <person name="Tritt A."/>
            <person name="Yoshinaga Y."/>
            <person name="Zwiers L.-H."/>
            <person name="Turgeon B."/>
            <person name="Goodwin S."/>
            <person name="Spatafora J."/>
            <person name="Crous P."/>
            <person name="Grigoriev I."/>
        </authorList>
    </citation>
    <scope>NUCLEOTIDE SEQUENCE</scope>
    <source>
        <strain evidence="12">CBS 119687</strain>
    </source>
</reference>
<dbReference type="Gene3D" id="2.20.25.20">
    <property type="match status" value="1"/>
</dbReference>
<dbReference type="GO" id="GO:0016567">
    <property type="term" value="P:protein ubiquitination"/>
    <property type="evidence" value="ECO:0007669"/>
    <property type="project" value="InterPro"/>
</dbReference>
<evidence type="ECO:0000256" key="7">
    <source>
        <dbReference type="ARBA" id="ARBA00022786"/>
    </source>
</evidence>
<evidence type="ECO:0000256" key="9">
    <source>
        <dbReference type="PROSITE-ProRule" id="PRU00175"/>
    </source>
</evidence>
<accession>A0A6A6ATR8</accession>
<evidence type="ECO:0000256" key="3">
    <source>
        <dbReference type="ARBA" id="ARBA00022679"/>
    </source>
</evidence>
<dbReference type="InterPro" id="IPR001841">
    <property type="entry name" value="Znf_RING"/>
</dbReference>
<comment type="catalytic activity">
    <reaction evidence="1">
        <text>[E2 ubiquitin-conjugating enzyme]-S-ubiquitinyl-L-cysteine + [acceptor protein]-L-lysine = [E2 ubiquitin-conjugating enzyme]-L-cysteine + [acceptor protein]-N(6)-ubiquitinyl-L-lysine.</text>
        <dbReference type="EC" id="2.3.2.31"/>
    </reaction>
</comment>
<dbReference type="SUPFAM" id="SSF57850">
    <property type="entry name" value="RING/U-box"/>
    <property type="match status" value="2"/>
</dbReference>
<dbReference type="Pfam" id="PF01485">
    <property type="entry name" value="IBR"/>
    <property type="match status" value="1"/>
</dbReference>
<dbReference type="PROSITE" id="PS50089">
    <property type="entry name" value="ZF_RING_2"/>
    <property type="match status" value="1"/>
</dbReference>
<dbReference type="OrthoDB" id="10009520at2759"/>
<sequence>MASTVAANSVIEFSDDESEAGPSMGFAERQAETIKKLSAEFQCSACTDRFPRAHMITAKCSHRYCTACIKHLFMRSTNDESLYPPRCCKQEIPLALVSKHMNPEELATFQLARVEHATVNKTYCSDHACGEFIIPDNIEPGTHRATCTKCGTTTCSICKNGVHAGDCPDDESLRQTREMARVLGWQACYSCNRVVQLRSGCNHITCRCRAEFCYVCGAAWKTCACANADINRIEERAEEVVDRDAPRYLPPAERRARVDQVFADLQENHECTHSRRFQRLTNAPRRGYRCELCDAQHYKYILQCRQCYVNVCEECRRNRI</sequence>
<proteinExistence type="predicted"/>
<gene>
    <name evidence="12" type="ORF">P153DRAFT_371754</name>
</gene>
<evidence type="ECO:0000259" key="10">
    <source>
        <dbReference type="PROSITE" id="PS50089"/>
    </source>
</evidence>
<organism evidence="12 13">
    <name type="scientific">Dothidotthia symphoricarpi CBS 119687</name>
    <dbReference type="NCBI Taxonomy" id="1392245"/>
    <lineage>
        <taxon>Eukaryota</taxon>
        <taxon>Fungi</taxon>
        <taxon>Dikarya</taxon>
        <taxon>Ascomycota</taxon>
        <taxon>Pezizomycotina</taxon>
        <taxon>Dothideomycetes</taxon>
        <taxon>Pleosporomycetidae</taxon>
        <taxon>Pleosporales</taxon>
        <taxon>Dothidotthiaceae</taxon>
        <taxon>Dothidotthia</taxon>
    </lineage>
</organism>
<dbReference type="InterPro" id="IPR013083">
    <property type="entry name" value="Znf_RING/FYVE/PHD"/>
</dbReference>
<evidence type="ECO:0000313" key="12">
    <source>
        <dbReference type="EMBL" id="KAF2134354.1"/>
    </source>
</evidence>
<keyword evidence="7" id="KW-0833">Ubl conjugation pathway</keyword>
<keyword evidence="3" id="KW-0808">Transferase</keyword>
<keyword evidence="4" id="KW-0479">Metal-binding</keyword>
<keyword evidence="6 9" id="KW-0863">Zinc-finger</keyword>
<name>A0A6A6ATR8_9PLEO</name>
<evidence type="ECO:0000256" key="4">
    <source>
        <dbReference type="ARBA" id="ARBA00022723"/>
    </source>
</evidence>
<dbReference type="AlphaFoldDB" id="A0A6A6ATR8"/>
<dbReference type="GO" id="GO:0061630">
    <property type="term" value="F:ubiquitin protein ligase activity"/>
    <property type="evidence" value="ECO:0007669"/>
    <property type="project" value="UniProtKB-EC"/>
</dbReference>
<evidence type="ECO:0000256" key="1">
    <source>
        <dbReference type="ARBA" id="ARBA00001798"/>
    </source>
</evidence>
<dbReference type="Proteomes" id="UP000799771">
    <property type="component" value="Unassembled WGS sequence"/>
</dbReference>
<dbReference type="InterPro" id="IPR044066">
    <property type="entry name" value="TRIAD_supradom"/>
</dbReference>
<keyword evidence="5" id="KW-0677">Repeat</keyword>
<feature type="domain" description="RING-type" evidence="11">
    <location>
        <begin position="39"/>
        <end position="234"/>
    </location>
</feature>
<feature type="domain" description="RING-type" evidence="10">
    <location>
        <begin position="43"/>
        <end position="87"/>
    </location>
</feature>
<evidence type="ECO:0000259" key="11">
    <source>
        <dbReference type="PROSITE" id="PS51873"/>
    </source>
</evidence>
<evidence type="ECO:0000256" key="2">
    <source>
        <dbReference type="ARBA" id="ARBA00012251"/>
    </source>
</evidence>
<evidence type="ECO:0000256" key="5">
    <source>
        <dbReference type="ARBA" id="ARBA00022737"/>
    </source>
</evidence>
<keyword evidence="13" id="KW-1185">Reference proteome</keyword>
<dbReference type="InterPro" id="IPR002867">
    <property type="entry name" value="IBR_dom"/>
</dbReference>
<dbReference type="InterPro" id="IPR017907">
    <property type="entry name" value="Znf_RING_CS"/>
</dbReference>
<dbReference type="Gene3D" id="1.20.120.1750">
    <property type="match status" value="1"/>
</dbReference>
<dbReference type="GO" id="GO:0008270">
    <property type="term" value="F:zinc ion binding"/>
    <property type="evidence" value="ECO:0007669"/>
    <property type="project" value="UniProtKB-KW"/>
</dbReference>
<dbReference type="RefSeq" id="XP_033528741.1">
    <property type="nucleotide sequence ID" value="XM_033669337.1"/>
</dbReference>
<dbReference type="Gene3D" id="3.30.40.10">
    <property type="entry name" value="Zinc/RING finger domain, C3HC4 (zinc finger)"/>
    <property type="match status" value="1"/>
</dbReference>
<dbReference type="PROSITE" id="PS51873">
    <property type="entry name" value="TRIAD"/>
    <property type="match status" value="1"/>
</dbReference>
<dbReference type="EMBL" id="ML977497">
    <property type="protein sequence ID" value="KAF2134354.1"/>
    <property type="molecule type" value="Genomic_DNA"/>
</dbReference>
<evidence type="ECO:0000313" key="13">
    <source>
        <dbReference type="Proteomes" id="UP000799771"/>
    </source>
</evidence>
<dbReference type="EC" id="2.3.2.31" evidence="2"/>
<evidence type="ECO:0000256" key="8">
    <source>
        <dbReference type="ARBA" id="ARBA00022833"/>
    </source>
</evidence>